<dbReference type="OrthoDB" id="59427at2759"/>
<gene>
    <name evidence="2" type="ORF">SDRG_01527</name>
</gene>
<evidence type="ECO:0008006" key="4">
    <source>
        <dbReference type="Google" id="ProtNLM"/>
    </source>
</evidence>
<dbReference type="OMA" id="RCDVFHR"/>
<dbReference type="VEuPathDB" id="FungiDB:SDRG_01527"/>
<proteinExistence type="predicted"/>
<feature type="compositionally biased region" description="Basic and acidic residues" evidence="1">
    <location>
        <begin position="334"/>
        <end position="347"/>
    </location>
</feature>
<evidence type="ECO:0000313" key="3">
    <source>
        <dbReference type="Proteomes" id="UP000030762"/>
    </source>
</evidence>
<evidence type="ECO:0000256" key="1">
    <source>
        <dbReference type="SAM" id="MobiDB-lite"/>
    </source>
</evidence>
<dbReference type="Proteomes" id="UP000030762">
    <property type="component" value="Unassembled WGS sequence"/>
</dbReference>
<keyword evidence="3" id="KW-1185">Reference proteome</keyword>
<dbReference type="GeneID" id="19942254"/>
<dbReference type="RefSeq" id="XP_008605280.1">
    <property type="nucleotide sequence ID" value="XM_008607058.1"/>
</dbReference>
<organism evidence="2 3">
    <name type="scientific">Saprolegnia diclina (strain VS20)</name>
    <dbReference type="NCBI Taxonomy" id="1156394"/>
    <lineage>
        <taxon>Eukaryota</taxon>
        <taxon>Sar</taxon>
        <taxon>Stramenopiles</taxon>
        <taxon>Oomycota</taxon>
        <taxon>Saprolegniomycetes</taxon>
        <taxon>Saprolegniales</taxon>
        <taxon>Saprolegniaceae</taxon>
        <taxon>Saprolegnia</taxon>
    </lineage>
</organism>
<dbReference type="AlphaFoldDB" id="T0R3N3"/>
<reference evidence="2 3" key="1">
    <citation type="submission" date="2012-04" db="EMBL/GenBank/DDBJ databases">
        <title>The Genome Sequence of Saprolegnia declina VS20.</title>
        <authorList>
            <consortium name="The Broad Institute Genome Sequencing Platform"/>
            <person name="Russ C."/>
            <person name="Nusbaum C."/>
            <person name="Tyler B."/>
            <person name="van West P."/>
            <person name="Dieguez-Uribeondo J."/>
            <person name="de Bruijn I."/>
            <person name="Tripathy S."/>
            <person name="Jiang R."/>
            <person name="Young S.K."/>
            <person name="Zeng Q."/>
            <person name="Gargeya S."/>
            <person name="Fitzgerald M."/>
            <person name="Haas B."/>
            <person name="Abouelleil A."/>
            <person name="Alvarado L."/>
            <person name="Arachchi H.M."/>
            <person name="Berlin A."/>
            <person name="Chapman S.B."/>
            <person name="Goldberg J."/>
            <person name="Griggs A."/>
            <person name="Gujja S."/>
            <person name="Hansen M."/>
            <person name="Howarth C."/>
            <person name="Imamovic A."/>
            <person name="Larimer J."/>
            <person name="McCowen C."/>
            <person name="Montmayeur A."/>
            <person name="Murphy C."/>
            <person name="Neiman D."/>
            <person name="Pearson M."/>
            <person name="Priest M."/>
            <person name="Roberts A."/>
            <person name="Saif S."/>
            <person name="Shea T."/>
            <person name="Sisk P."/>
            <person name="Sykes S."/>
            <person name="Wortman J."/>
            <person name="Nusbaum C."/>
            <person name="Birren B."/>
        </authorList>
    </citation>
    <scope>NUCLEOTIDE SEQUENCE [LARGE SCALE GENOMIC DNA]</scope>
    <source>
        <strain evidence="2 3">VS20</strain>
    </source>
</reference>
<dbReference type="EMBL" id="JH767134">
    <property type="protein sequence ID" value="EQC41566.1"/>
    <property type="molecule type" value="Genomic_DNA"/>
</dbReference>
<name>T0R3N3_SAPDV</name>
<dbReference type="eggNOG" id="ENOG502S9Z3">
    <property type="taxonomic scope" value="Eukaryota"/>
</dbReference>
<sequence length="354" mass="39165">MAMSTSSSVASAARGAATCVALGTAVASLRARRPSPPSALFSALAAGCGIFRLFQAPSPRVAAGLAAVAFFRLISDAHKHIVLSYALVESALQVYALCPASALVEHATSVAVTSRLMYIYLFRCEWILPSQLKMLDYQSCLPPEILSATRHEIRTGHGSRCDSFHPNKSCAAFLRDESAKHLVSGAKIFLPIHLASALLAWKQRPLDVRKHVVDYVRSILFLSGNYVFPYLFSCLVPIANHRIAIALATLTPYLAQYFEPAKRRLTIRKAVASYSLITVFYQLKEYNICGQLKRSHVLSAATVLYAACMVWLLEHPEKQNRWLMYGLYGRDVRPPKPPKTNHEDNNNDKCQAAR</sequence>
<evidence type="ECO:0000313" key="2">
    <source>
        <dbReference type="EMBL" id="EQC41566.1"/>
    </source>
</evidence>
<dbReference type="InParanoid" id="T0R3N3"/>
<feature type="region of interest" description="Disordered" evidence="1">
    <location>
        <begin position="334"/>
        <end position="354"/>
    </location>
</feature>
<accession>T0R3N3</accession>
<protein>
    <recommendedName>
        <fullName evidence="4">Transmembrane protein 135 N-terminal domain-containing protein</fullName>
    </recommendedName>
</protein>